<accession>A0A2T5YD04</accession>
<dbReference type="AlphaFoldDB" id="A0A2T5YD04"/>
<dbReference type="RefSeq" id="WP_108213332.1">
    <property type="nucleotide sequence ID" value="NZ_QBKI01000011.1"/>
</dbReference>
<keyword evidence="2" id="KW-1185">Reference proteome</keyword>
<proteinExistence type="predicted"/>
<gene>
    <name evidence="1" type="ORF">C8N40_11167</name>
</gene>
<organism evidence="1 2">
    <name type="scientific">Pontibacter mucosus</name>
    <dbReference type="NCBI Taxonomy" id="1649266"/>
    <lineage>
        <taxon>Bacteria</taxon>
        <taxon>Pseudomonadati</taxon>
        <taxon>Bacteroidota</taxon>
        <taxon>Cytophagia</taxon>
        <taxon>Cytophagales</taxon>
        <taxon>Hymenobacteraceae</taxon>
        <taxon>Pontibacter</taxon>
    </lineage>
</organism>
<evidence type="ECO:0000313" key="1">
    <source>
        <dbReference type="EMBL" id="PTX14402.1"/>
    </source>
</evidence>
<dbReference type="EMBL" id="QBKI01000011">
    <property type="protein sequence ID" value="PTX14402.1"/>
    <property type="molecule type" value="Genomic_DNA"/>
</dbReference>
<reference evidence="1 2" key="1">
    <citation type="submission" date="2018-04" db="EMBL/GenBank/DDBJ databases">
        <title>Genomic Encyclopedia of Archaeal and Bacterial Type Strains, Phase II (KMG-II): from individual species to whole genera.</title>
        <authorList>
            <person name="Goeker M."/>
        </authorList>
    </citation>
    <scope>NUCLEOTIDE SEQUENCE [LARGE SCALE GENOMIC DNA]</scope>
    <source>
        <strain evidence="1 2">DSM 100162</strain>
    </source>
</reference>
<dbReference type="Proteomes" id="UP000244225">
    <property type="component" value="Unassembled WGS sequence"/>
</dbReference>
<comment type="caution">
    <text evidence="1">The sequence shown here is derived from an EMBL/GenBank/DDBJ whole genome shotgun (WGS) entry which is preliminary data.</text>
</comment>
<protein>
    <submittedName>
        <fullName evidence="1">Uncharacterized protein</fullName>
    </submittedName>
</protein>
<name>A0A2T5YD04_9BACT</name>
<evidence type="ECO:0000313" key="2">
    <source>
        <dbReference type="Proteomes" id="UP000244225"/>
    </source>
</evidence>
<sequence length="74" mass="8672">MPKITASIHKRKEGYCYEAPWMIGGRMGKSFILTRNGFLLHLPVKYCPVRLVDDDNVEVEVPHWLYQKNLSFFS</sequence>